<dbReference type="GO" id="GO:0016491">
    <property type="term" value="F:oxidoreductase activity"/>
    <property type="evidence" value="ECO:0007669"/>
    <property type="project" value="InterPro"/>
</dbReference>
<evidence type="ECO:0000256" key="1">
    <source>
        <dbReference type="ARBA" id="ARBA00022630"/>
    </source>
</evidence>
<reference evidence="4" key="1">
    <citation type="submission" date="2022-06" db="EMBL/GenBank/DDBJ databases">
        <title>Isolation of gut microbiota from human fecal samples.</title>
        <authorList>
            <person name="Pamer E.G."/>
            <person name="Barat B."/>
            <person name="Waligurski E."/>
            <person name="Medina S."/>
            <person name="Paddock L."/>
            <person name="Mostad J."/>
        </authorList>
    </citation>
    <scope>NUCLEOTIDE SEQUENCE</scope>
    <source>
        <strain evidence="4">DFI.5.57</strain>
    </source>
</reference>
<dbReference type="Proteomes" id="UP001206236">
    <property type="component" value="Unassembled WGS sequence"/>
</dbReference>
<dbReference type="EMBL" id="JANGCN010000003">
    <property type="protein sequence ID" value="MCQ5152056.1"/>
    <property type="molecule type" value="Genomic_DNA"/>
</dbReference>
<dbReference type="RefSeq" id="WP_117856293.1">
    <property type="nucleotide sequence ID" value="NZ_DAVZMI010000064.1"/>
</dbReference>
<accession>A0AAW5KGC8</accession>
<keyword evidence="1" id="KW-0285">Flavoprotein</keyword>
<name>A0AAW5KGC8_9FIRM</name>
<evidence type="ECO:0000313" key="5">
    <source>
        <dbReference type="Proteomes" id="UP001206236"/>
    </source>
</evidence>
<proteinExistence type="predicted"/>
<dbReference type="InterPro" id="IPR029039">
    <property type="entry name" value="Flavoprotein-like_sf"/>
</dbReference>
<dbReference type="InterPro" id="IPR051796">
    <property type="entry name" value="ISF_SsuE-like"/>
</dbReference>
<dbReference type="SUPFAM" id="SSF52218">
    <property type="entry name" value="Flavoproteins"/>
    <property type="match status" value="1"/>
</dbReference>
<gene>
    <name evidence="4" type="ORF">NE632_01950</name>
</gene>
<sequence>MSILFINGSPNPDGNTAGLAKILLNGKNYETLNLTDYVIGVYGQKLPNDQFDEVIAKIKAADVLVIGSPLYWHNICGSVRTLLDRCYGPVGQGELSGKLFFIFQGAAPEKWMLEAGEYTMSRFAGLYGLSYEGMIVNSSDAKKLSAKV</sequence>
<evidence type="ECO:0000313" key="4">
    <source>
        <dbReference type="EMBL" id="MCQ5152056.1"/>
    </source>
</evidence>
<dbReference type="PANTHER" id="PTHR43278">
    <property type="entry name" value="NAD(P)H-DEPENDENT FMN-CONTAINING OXIDOREDUCTASE YWQN-RELATED"/>
    <property type="match status" value="1"/>
</dbReference>
<dbReference type="AlphaFoldDB" id="A0AAW5KGC8"/>
<evidence type="ECO:0000259" key="3">
    <source>
        <dbReference type="Pfam" id="PF03358"/>
    </source>
</evidence>
<comment type="caution">
    <text evidence="4">The sequence shown here is derived from an EMBL/GenBank/DDBJ whole genome shotgun (WGS) entry which is preliminary data.</text>
</comment>
<feature type="domain" description="NADPH-dependent FMN reductase-like" evidence="3">
    <location>
        <begin position="1"/>
        <end position="125"/>
    </location>
</feature>
<dbReference type="PANTHER" id="PTHR43278:SF4">
    <property type="entry name" value="NAD(P)H-DEPENDENT FMN-CONTAINING OXIDOREDUCTASE YWQN-RELATED"/>
    <property type="match status" value="1"/>
</dbReference>
<dbReference type="InterPro" id="IPR005025">
    <property type="entry name" value="FMN_Rdtase-like_dom"/>
</dbReference>
<evidence type="ECO:0000256" key="2">
    <source>
        <dbReference type="ARBA" id="ARBA00022643"/>
    </source>
</evidence>
<dbReference type="Pfam" id="PF03358">
    <property type="entry name" value="FMN_red"/>
    <property type="match status" value="1"/>
</dbReference>
<keyword evidence="2" id="KW-0288">FMN</keyword>
<dbReference type="Gene3D" id="3.40.50.360">
    <property type="match status" value="1"/>
</dbReference>
<organism evidence="4 5">
    <name type="scientific">Ruminococcus bicirculans</name>
    <name type="common">ex Wegman et al. 2014</name>
    <dbReference type="NCBI Taxonomy" id="1160721"/>
    <lineage>
        <taxon>Bacteria</taxon>
        <taxon>Bacillati</taxon>
        <taxon>Bacillota</taxon>
        <taxon>Clostridia</taxon>
        <taxon>Eubacteriales</taxon>
        <taxon>Oscillospiraceae</taxon>
        <taxon>Ruminococcus</taxon>
    </lineage>
</organism>
<protein>
    <submittedName>
        <fullName evidence="4">NAD(P)H-dependent oxidoreductase</fullName>
    </submittedName>
</protein>